<dbReference type="GO" id="GO:0005829">
    <property type="term" value="C:cytosol"/>
    <property type="evidence" value="ECO:0007669"/>
    <property type="project" value="TreeGrafter"/>
</dbReference>
<sequence>MVKDTEYYDLLGIEPTATPVEIKKAYRKMALKFHPDKNPDDPTAQAKFQSIGEAYQVLSDPGLKSRYDEFGKEDAVPSQGFEDAAEFFSNIFGGEGFHDWIGEMSLLKGMSEDMEAESPTGTAASGEKSGEEGSKTTTNDGSVVQHDENFSKQQEKQQERKKLLEMEKKRREELEKQVAELTTALEKKIADYLTSVDIGNVEQFDNKLKKEVEELKLESFGLELLHLIAKVYKTKASNFIKASKTFGFSKVYTGMKDKKDTAKSMFTILSTALDAQQMMKDMEQLQLEEEDMDEYEKADLEKFITGKMLNTAWVMSKFESQSKLKEVCNNVLKNKEVSKKERLLKAKALLHFADIFGSAKRSPEEAEDARVFEELINDVKNQKKFKKREHSATAAKPAQEKLHTESASQASASAV</sequence>
<dbReference type="InterPro" id="IPR001623">
    <property type="entry name" value="DnaJ_domain"/>
</dbReference>
<dbReference type="Proteomes" id="UP000095728">
    <property type="component" value="Unassembled WGS sequence"/>
</dbReference>
<evidence type="ECO:0000256" key="2">
    <source>
        <dbReference type="SAM" id="MobiDB-lite"/>
    </source>
</evidence>
<dbReference type="Pfam" id="PF00226">
    <property type="entry name" value="DnaJ"/>
    <property type="match status" value="1"/>
</dbReference>
<protein>
    <submittedName>
        <fullName evidence="4">Protein CAJ1</fullName>
    </submittedName>
</protein>
<dbReference type="STRING" id="56408.A0A1E5RAC5"/>
<feature type="domain" description="J" evidence="3">
    <location>
        <begin position="6"/>
        <end position="71"/>
    </location>
</feature>
<dbReference type="FunCoup" id="A0A1E5RAC5">
    <property type="interactions" value="192"/>
</dbReference>
<feature type="region of interest" description="Disordered" evidence="2">
    <location>
        <begin position="383"/>
        <end position="415"/>
    </location>
</feature>
<dbReference type="CDD" id="cd06257">
    <property type="entry name" value="DnaJ"/>
    <property type="match status" value="1"/>
</dbReference>
<dbReference type="PROSITE" id="PS00636">
    <property type="entry name" value="DNAJ_1"/>
    <property type="match status" value="1"/>
</dbReference>
<dbReference type="PRINTS" id="PR00625">
    <property type="entry name" value="JDOMAIN"/>
</dbReference>
<proteinExistence type="predicted"/>
<dbReference type="SUPFAM" id="SSF46565">
    <property type="entry name" value="Chaperone J-domain"/>
    <property type="match status" value="1"/>
</dbReference>
<dbReference type="PROSITE" id="PS50076">
    <property type="entry name" value="DNAJ_2"/>
    <property type="match status" value="1"/>
</dbReference>
<dbReference type="Pfam" id="PF14308">
    <property type="entry name" value="DnaJ-X"/>
    <property type="match status" value="1"/>
</dbReference>
<organism evidence="4 5">
    <name type="scientific">Hanseniaspora osmophila</name>
    <dbReference type="NCBI Taxonomy" id="56408"/>
    <lineage>
        <taxon>Eukaryota</taxon>
        <taxon>Fungi</taxon>
        <taxon>Dikarya</taxon>
        <taxon>Ascomycota</taxon>
        <taxon>Saccharomycotina</taxon>
        <taxon>Saccharomycetes</taxon>
        <taxon>Saccharomycodales</taxon>
        <taxon>Saccharomycodaceae</taxon>
        <taxon>Hanseniaspora</taxon>
    </lineage>
</organism>
<dbReference type="InParanoid" id="A0A1E5RAC5"/>
<dbReference type="InterPro" id="IPR018253">
    <property type="entry name" value="DnaJ_domain_CS"/>
</dbReference>
<feature type="compositionally biased region" description="Polar residues" evidence="2">
    <location>
        <begin position="405"/>
        <end position="415"/>
    </location>
</feature>
<evidence type="ECO:0000313" key="4">
    <source>
        <dbReference type="EMBL" id="OEJ83856.1"/>
    </source>
</evidence>
<feature type="compositionally biased region" description="Basic and acidic residues" evidence="2">
    <location>
        <begin position="145"/>
        <end position="160"/>
    </location>
</feature>
<dbReference type="GO" id="GO:0016558">
    <property type="term" value="P:protein import into peroxisome matrix"/>
    <property type="evidence" value="ECO:0007669"/>
    <property type="project" value="TreeGrafter"/>
</dbReference>
<keyword evidence="5" id="KW-1185">Reference proteome</keyword>
<dbReference type="InterPro" id="IPR036869">
    <property type="entry name" value="J_dom_sf"/>
</dbReference>
<comment type="caution">
    <text evidence="4">The sequence shown here is derived from an EMBL/GenBank/DDBJ whole genome shotgun (WGS) entry which is preliminary data.</text>
</comment>
<dbReference type="InterPro" id="IPR052814">
    <property type="entry name" value="Peroxisomal_DnaJ"/>
</dbReference>
<dbReference type="EMBL" id="LPNM01000008">
    <property type="protein sequence ID" value="OEJ83856.1"/>
    <property type="molecule type" value="Genomic_DNA"/>
</dbReference>
<dbReference type="AlphaFoldDB" id="A0A1E5RAC5"/>
<evidence type="ECO:0000259" key="3">
    <source>
        <dbReference type="PROSITE" id="PS50076"/>
    </source>
</evidence>
<reference evidence="5" key="1">
    <citation type="journal article" date="2016" name="Genome Announc.">
        <title>Genome sequences of three species of Hanseniaspora isolated from spontaneous wine fermentations.</title>
        <authorList>
            <person name="Sternes P.R."/>
            <person name="Lee D."/>
            <person name="Kutyna D.R."/>
            <person name="Borneman A.R."/>
        </authorList>
    </citation>
    <scope>NUCLEOTIDE SEQUENCE [LARGE SCALE GENOMIC DNA]</scope>
    <source>
        <strain evidence="5">AWRI3579</strain>
    </source>
</reference>
<evidence type="ECO:0000256" key="1">
    <source>
        <dbReference type="ARBA" id="ARBA00023186"/>
    </source>
</evidence>
<dbReference type="PANTHER" id="PTHR45006:SF2">
    <property type="entry name" value="PROTEIN CAJ1"/>
    <property type="match status" value="1"/>
</dbReference>
<name>A0A1E5RAC5_9ASCO</name>
<gene>
    <name evidence="4" type="ORF">AWRI3579_g2761</name>
</gene>
<dbReference type="PANTHER" id="PTHR45006">
    <property type="entry name" value="DNAJ-LIKE PROTEIN 1"/>
    <property type="match status" value="1"/>
</dbReference>
<evidence type="ECO:0000313" key="5">
    <source>
        <dbReference type="Proteomes" id="UP000095728"/>
    </source>
</evidence>
<feature type="region of interest" description="Disordered" evidence="2">
    <location>
        <begin position="113"/>
        <end position="160"/>
    </location>
</feature>
<accession>A0A1E5RAC5</accession>
<dbReference type="OrthoDB" id="552049at2759"/>
<dbReference type="InterPro" id="IPR026894">
    <property type="entry name" value="DnaJ_X"/>
</dbReference>
<dbReference type="Gene3D" id="1.10.287.110">
    <property type="entry name" value="DnaJ domain"/>
    <property type="match status" value="1"/>
</dbReference>
<dbReference type="FunFam" id="1.10.287.110:FF:000028">
    <property type="entry name" value="DnaJ domain protein"/>
    <property type="match status" value="1"/>
</dbReference>
<keyword evidence="1" id="KW-0143">Chaperone</keyword>
<dbReference type="SMART" id="SM00271">
    <property type="entry name" value="DnaJ"/>
    <property type="match status" value="1"/>
</dbReference>